<keyword evidence="2" id="KW-1185">Reference proteome</keyword>
<evidence type="ECO:0000313" key="2">
    <source>
        <dbReference type="Proteomes" id="UP001198571"/>
    </source>
</evidence>
<proteinExistence type="predicted"/>
<sequence>MTTETKEAVATCETCRAPIYEGEQVCTFYADVSFCVAHAVKRSDELQMLNETVRGWHSPYENRDYDEADLLQRVAELELQIAREGDGPAALVTA</sequence>
<dbReference type="Proteomes" id="UP001198571">
    <property type="component" value="Unassembled WGS sequence"/>
</dbReference>
<protein>
    <submittedName>
        <fullName evidence="1">Uncharacterized protein</fullName>
    </submittedName>
</protein>
<dbReference type="EMBL" id="JACDXX010000020">
    <property type="protein sequence ID" value="MCB5411823.1"/>
    <property type="molecule type" value="Genomic_DNA"/>
</dbReference>
<name>A0ABS8CRM2_9RHOB</name>
<reference evidence="1 2" key="1">
    <citation type="submission" date="2020-07" db="EMBL/GenBank/DDBJ databases">
        <title>Pseudogemmobacter sp. nov., isolated from poultry manure in Taiwan.</title>
        <authorList>
            <person name="Lin S.-Y."/>
            <person name="Tang Y.-S."/>
            <person name="Young C.-C."/>
        </authorList>
    </citation>
    <scope>NUCLEOTIDE SEQUENCE [LARGE SCALE GENOMIC DNA]</scope>
    <source>
        <strain evidence="1 2">CC-YST710</strain>
    </source>
</reference>
<dbReference type="RefSeq" id="WP_226937274.1">
    <property type="nucleotide sequence ID" value="NZ_JACDXX010000020.1"/>
</dbReference>
<gene>
    <name evidence="1" type="ORF">H0485_17655</name>
</gene>
<comment type="caution">
    <text evidence="1">The sequence shown here is derived from an EMBL/GenBank/DDBJ whole genome shotgun (WGS) entry which is preliminary data.</text>
</comment>
<organism evidence="1 2">
    <name type="scientific">Pseudogemmobacter faecipullorum</name>
    <dbReference type="NCBI Taxonomy" id="2755041"/>
    <lineage>
        <taxon>Bacteria</taxon>
        <taxon>Pseudomonadati</taxon>
        <taxon>Pseudomonadota</taxon>
        <taxon>Alphaproteobacteria</taxon>
        <taxon>Rhodobacterales</taxon>
        <taxon>Paracoccaceae</taxon>
        <taxon>Pseudogemmobacter</taxon>
    </lineage>
</organism>
<accession>A0ABS8CRM2</accession>
<evidence type="ECO:0000313" key="1">
    <source>
        <dbReference type="EMBL" id="MCB5411823.1"/>
    </source>
</evidence>